<keyword evidence="3" id="KW-1185">Reference proteome</keyword>
<reference evidence="2 3" key="1">
    <citation type="submission" date="2022-04" db="EMBL/GenBank/DDBJ databases">
        <title>Genome draft of Actinomadura sp. ATCC 31491.</title>
        <authorList>
            <person name="Shi X."/>
            <person name="Du Y."/>
        </authorList>
    </citation>
    <scope>NUCLEOTIDE SEQUENCE [LARGE SCALE GENOMIC DNA]</scope>
    <source>
        <strain evidence="2 3">ATCC 31491</strain>
    </source>
</reference>
<dbReference type="Pfam" id="PF13466">
    <property type="entry name" value="STAS_2"/>
    <property type="match status" value="1"/>
</dbReference>
<sequence length="157" mass="16377">MTSLAGGEAYITPVLHPFGLRLSGRIDRDARHELARTLTWAARVHDGDIHLDMGRLAFIDAGGLRLIVGCADGLPAPRRVVLDPATPVTRKLLGLLGWQAEDGRLCSPPGGSALHAVPTASADGSTVEVDGAAAPEAMARRFRVIRKPGPGGTPPPA</sequence>
<comment type="caution">
    <text evidence="2">The sequence shown here is derived from an EMBL/GenBank/DDBJ whole genome shotgun (WGS) entry which is preliminary data.</text>
</comment>
<evidence type="ECO:0000313" key="3">
    <source>
        <dbReference type="Proteomes" id="UP001317259"/>
    </source>
</evidence>
<evidence type="ECO:0000259" key="1">
    <source>
        <dbReference type="Pfam" id="PF13466"/>
    </source>
</evidence>
<dbReference type="CDD" id="cd07043">
    <property type="entry name" value="STAS_anti-anti-sigma_factors"/>
    <property type="match status" value="1"/>
</dbReference>
<dbReference type="SUPFAM" id="SSF52091">
    <property type="entry name" value="SpoIIaa-like"/>
    <property type="match status" value="1"/>
</dbReference>
<evidence type="ECO:0000313" key="2">
    <source>
        <dbReference type="EMBL" id="MCK2216103.1"/>
    </source>
</evidence>
<organism evidence="2 3">
    <name type="scientific">Actinomadura luzonensis</name>
    <dbReference type="NCBI Taxonomy" id="2805427"/>
    <lineage>
        <taxon>Bacteria</taxon>
        <taxon>Bacillati</taxon>
        <taxon>Actinomycetota</taxon>
        <taxon>Actinomycetes</taxon>
        <taxon>Streptosporangiales</taxon>
        <taxon>Thermomonosporaceae</taxon>
        <taxon>Actinomadura</taxon>
    </lineage>
</organism>
<dbReference type="InterPro" id="IPR036513">
    <property type="entry name" value="STAS_dom_sf"/>
</dbReference>
<dbReference type="Proteomes" id="UP001317259">
    <property type="component" value="Unassembled WGS sequence"/>
</dbReference>
<name>A0ABT0FW25_9ACTN</name>
<feature type="domain" description="MlaB-like STAS" evidence="1">
    <location>
        <begin position="20"/>
        <end position="99"/>
    </location>
</feature>
<dbReference type="InterPro" id="IPR058548">
    <property type="entry name" value="MlaB-like_STAS"/>
</dbReference>
<dbReference type="EMBL" id="JAKRKC020000001">
    <property type="protein sequence ID" value="MCK2216103.1"/>
    <property type="molecule type" value="Genomic_DNA"/>
</dbReference>
<accession>A0ABT0FW25</accession>
<dbReference type="Gene3D" id="3.30.750.24">
    <property type="entry name" value="STAS domain"/>
    <property type="match status" value="1"/>
</dbReference>
<protein>
    <submittedName>
        <fullName evidence="2">STAS domain-containing protein</fullName>
    </submittedName>
</protein>
<gene>
    <name evidence="2" type="ORF">MF672_020200</name>
</gene>
<proteinExistence type="predicted"/>
<dbReference type="RefSeq" id="WP_242382254.1">
    <property type="nucleotide sequence ID" value="NZ_JAKRKC020000001.1"/>
</dbReference>